<feature type="compositionally biased region" description="Basic residues" evidence="1">
    <location>
        <begin position="13"/>
        <end position="28"/>
    </location>
</feature>
<keyword evidence="3" id="KW-0418">Kinase</keyword>
<evidence type="ECO:0000256" key="1">
    <source>
        <dbReference type="SAM" id="MobiDB-lite"/>
    </source>
</evidence>
<dbReference type="PANTHER" id="PTHR10513:SF35">
    <property type="entry name" value="DEOXYADENOSINE KINASE"/>
    <property type="match status" value="1"/>
</dbReference>
<evidence type="ECO:0000259" key="2">
    <source>
        <dbReference type="Pfam" id="PF01712"/>
    </source>
</evidence>
<feature type="region of interest" description="Disordered" evidence="1">
    <location>
        <begin position="1"/>
        <end position="28"/>
    </location>
</feature>
<keyword evidence="4" id="KW-1185">Reference proteome</keyword>
<protein>
    <submittedName>
        <fullName evidence="3">Thymidylate kinase</fullName>
        <ecNumber evidence="3">2.7.4.9</ecNumber>
    </submittedName>
</protein>
<feature type="compositionally biased region" description="Basic and acidic residues" evidence="1">
    <location>
        <begin position="1"/>
        <end position="12"/>
    </location>
</feature>
<dbReference type="EC" id="2.7.4.9" evidence="3"/>
<dbReference type="InterPro" id="IPR027417">
    <property type="entry name" value="P-loop_NTPase"/>
</dbReference>
<reference evidence="3" key="1">
    <citation type="submission" date="2022-09" db="EMBL/GenBank/DDBJ databases">
        <title>Actin cytoskeleton and complex cell architecture in an #Asgard archaeon.</title>
        <authorList>
            <person name="Ponce Toledo R.I."/>
            <person name="Schleper C."/>
            <person name="Rodrigues Oliveira T."/>
            <person name="Wollweber F."/>
            <person name="Xu J."/>
            <person name="Rittmann S."/>
            <person name="Klingl A."/>
            <person name="Pilhofer M."/>
        </authorList>
    </citation>
    <scope>NUCLEOTIDE SEQUENCE</scope>
    <source>
        <strain evidence="3">B-35</strain>
    </source>
</reference>
<dbReference type="PANTHER" id="PTHR10513">
    <property type="entry name" value="DEOXYNUCLEOSIDE KINASE"/>
    <property type="match status" value="1"/>
</dbReference>
<name>A0ABY6I048_9ARCH</name>
<dbReference type="Gene3D" id="3.40.50.300">
    <property type="entry name" value="P-loop containing nucleotide triphosphate hydrolases"/>
    <property type="match status" value="1"/>
</dbReference>
<keyword evidence="3" id="KW-0808">Transferase</keyword>
<evidence type="ECO:0000313" key="4">
    <source>
        <dbReference type="Proteomes" id="UP001208689"/>
    </source>
</evidence>
<dbReference type="GO" id="GO:0004798">
    <property type="term" value="F:dTMP kinase activity"/>
    <property type="evidence" value="ECO:0007669"/>
    <property type="project" value="UniProtKB-EC"/>
</dbReference>
<organism evidence="3 4">
    <name type="scientific">Candidatus Lokiarchaeum ossiferum</name>
    <dbReference type="NCBI Taxonomy" id="2951803"/>
    <lineage>
        <taxon>Archaea</taxon>
        <taxon>Promethearchaeati</taxon>
        <taxon>Promethearchaeota</taxon>
        <taxon>Promethearchaeia</taxon>
        <taxon>Promethearchaeales</taxon>
        <taxon>Promethearchaeaceae</taxon>
        <taxon>Candidatus Lokiarchaeum</taxon>
    </lineage>
</organism>
<dbReference type="InterPro" id="IPR050566">
    <property type="entry name" value="Deoxyribonucleoside_kinase"/>
</dbReference>
<dbReference type="Proteomes" id="UP001208689">
    <property type="component" value="Chromosome"/>
</dbReference>
<sequence length="260" mass="30960">MTTLDKYRDYQKRTRKKSARRSHKKTSRTKKDGFIFSIAGVHGVGKTTIYNILSKTFKDFTNIKLYPERLRAVPPVPFGSKNKQTAFRAEIHYNQQMIERNRLVSKFIKNHRENIAILDRSPLSTLIYARALSLPKIDYDLIDDTYRSVSWLDECVIYLEAEPKTVMSRIYKRGSLDKERQKWNEDDYQYLLRVLKKYEEIFKEFKLQKSNKFFRIWTENKTPQDVVGEIFKIIEQKSGLQLKKKVNIPINQSKLTNWCD</sequence>
<feature type="domain" description="Deoxynucleoside kinase" evidence="2">
    <location>
        <begin position="36"/>
        <end position="208"/>
    </location>
</feature>
<dbReference type="SUPFAM" id="SSF52540">
    <property type="entry name" value="P-loop containing nucleoside triphosphate hydrolases"/>
    <property type="match status" value="1"/>
</dbReference>
<dbReference type="Pfam" id="PF01712">
    <property type="entry name" value="dNK"/>
    <property type="match status" value="1"/>
</dbReference>
<dbReference type="InterPro" id="IPR031314">
    <property type="entry name" value="DNK_dom"/>
</dbReference>
<dbReference type="EMBL" id="CP104013">
    <property type="protein sequence ID" value="UYP48196.1"/>
    <property type="molecule type" value="Genomic_DNA"/>
</dbReference>
<gene>
    <name evidence="3" type="ORF">NEF87_004481</name>
</gene>
<proteinExistence type="predicted"/>
<accession>A0ABY6I048</accession>
<evidence type="ECO:0000313" key="3">
    <source>
        <dbReference type="EMBL" id="UYP48196.1"/>
    </source>
</evidence>